<gene>
    <name evidence="1" type="ORF">LCGC14_1257350</name>
</gene>
<name>A0A0F9L4I9_9ZZZZ</name>
<evidence type="ECO:0000313" key="1">
    <source>
        <dbReference type="EMBL" id="KKM88578.1"/>
    </source>
</evidence>
<dbReference type="AlphaFoldDB" id="A0A0F9L4I9"/>
<accession>A0A0F9L4I9</accession>
<comment type="caution">
    <text evidence="1">The sequence shown here is derived from an EMBL/GenBank/DDBJ whole genome shotgun (WGS) entry which is preliminary data.</text>
</comment>
<dbReference type="EMBL" id="LAZR01006939">
    <property type="protein sequence ID" value="KKM88578.1"/>
    <property type="molecule type" value="Genomic_DNA"/>
</dbReference>
<proteinExistence type="predicted"/>
<evidence type="ECO:0008006" key="2">
    <source>
        <dbReference type="Google" id="ProtNLM"/>
    </source>
</evidence>
<organism evidence="1">
    <name type="scientific">marine sediment metagenome</name>
    <dbReference type="NCBI Taxonomy" id="412755"/>
    <lineage>
        <taxon>unclassified sequences</taxon>
        <taxon>metagenomes</taxon>
        <taxon>ecological metagenomes</taxon>
    </lineage>
</organism>
<dbReference type="Gene3D" id="2.60.120.260">
    <property type="entry name" value="Galactose-binding domain-like"/>
    <property type="match status" value="1"/>
</dbReference>
<sequence length="215" mass="23550">MRYILAAAFTLTASMATAETQTLKADVWADNWFAMYANGSLVVEDSVPITTERSFNAETVTFTANLPTTIAFEVKDFKENDTGLEYIGTNRQQMGDGGMIAQFLDAATGKTVAVTNAAVRCLVVHRAPLDRACAEESNPVAGEGACAFEVTETPTNWTSSDFDDSSWPSATEYSVREVGPKDGYDTIEWDRAAQLIWSEDLVRDNTLLCRMKIGE</sequence>
<protein>
    <recommendedName>
        <fullName evidence="2">PEBP family protein</fullName>
    </recommendedName>
</protein>
<reference evidence="1" key="1">
    <citation type="journal article" date="2015" name="Nature">
        <title>Complex archaea that bridge the gap between prokaryotes and eukaryotes.</title>
        <authorList>
            <person name="Spang A."/>
            <person name="Saw J.H."/>
            <person name="Jorgensen S.L."/>
            <person name="Zaremba-Niedzwiedzka K."/>
            <person name="Martijn J."/>
            <person name="Lind A.E."/>
            <person name="van Eijk R."/>
            <person name="Schleper C."/>
            <person name="Guy L."/>
            <person name="Ettema T.J."/>
        </authorList>
    </citation>
    <scope>NUCLEOTIDE SEQUENCE</scope>
</reference>